<dbReference type="GO" id="GO:0046872">
    <property type="term" value="F:metal ion binding"/>
    <property type="evidence" value="ECO:0007669"/>
    <property type="project" value="UniProtKB-KW"/>
</dbReference>
<dbReference type="GO" id="GO:0005634">
    <property type="term" value="C:nucleus"/>
    <property type="evidence" value="ECO:0007669"/>
    <property type="project" value="TreeGrafter"/>
</dbReference>
<name>A0A0B2V6I7_TOXCA</name>
<keyword evidence="7 10" id="KW-0378">Hydrolase</keyword>
<dbReference type="GO" id="GO:0034432">
    <property type="term" value="F:bis(5'-adenosyl)-pentaphosphatase activity"/>
    <property type="evidence" value="ECO:0007669"/>
    <property type="project" value="TreeGrafter"/>
</dbReference>
<dbReference type="InterPro" id="IPR015797">
    <property type="entry name" value="NUDIX_hydrolase-like_dom_sf"/>
</dbReference>
<dbReference type="STRING" id="6265.A0A0B2V6I7"/>
<evidence type="ECO:0000256" key="10">
    <source>
        <dbReference type="RuleBase" id="RU003476"/>
    </source>
</evidence>
<accession>A0A0B2V6I7</accession>
<evidence type="ECO:0000313" key="12">
    <source>
        <dbReference type="EMBL" id="KHN79051.1"/>
    </source>
</evidence>
<feature type="domain" description="Nudix hydrolase" evidence="11">
    <location>
        <begin position="15"/>
        <end position="140"/>
    </location>
</feature>
<dbReference type="InterPro" id="IPR000086">
    <property type="entry name" value="NUDIX_hydrolase_dom"/>
</dbReference>
<dbReference type="EMBL" id="JPKZ01001948">
    <property type="protein sequence ID" value="KHN79051.1"/>
    <property type="molecule type" value="Genomic_DNA"/>
</dbReference>
<dbReference type="PRINTS" id="PR00502">
    <property type="entry name" value="NUDIXFAMILY"/>
</dbReference>
<dbReference type="OMA" id="NTCNPTC"/>
<dbReference type="GO" id="GO:1901911">
    <property type="term" value="P:adenosine 5'-(hexahydrogen pentaphosphate) catabolic process"/>
    <property type="evidence" value="ECO:0007669"/>
    <property type="project" value="TreeGrafter"/>
</dbReference>
<dbReference type="PANTHER" id="PTHR12629:SF0">
    <property type="entry name" value="DIPHOSPHOINOSITOL-POLYPHOSPHATE DIPHOSPHATASE"/>
    <property type="match status" value="1"/>
</dbReference>
<dbReference type="GO" id="GO:1901907">
    <property type="term" value="P:diadenosine pentaphosphate catabolic process"/>
    <property type="evidence" value="ECO:0007669"/>
    <property type="project" value="TreeGrafter"/>
</dbReference>
<dbReference type="EMBL" id="UYWY01020017">
    <property type="protein sequence ID" value="VDM40190.1"/>
    <property type="molecule type" value="Genomic_DNA"/>
</dbReference>
<dbReference type="PROSITE" id="PS00893">
    <property type="entry name" value="NUDIX_BOX"/>
    <property type="match status" value="1"/>
</dbReference>
<dbReference type="GO" id="GO:0071543">
    <property type="term" value="P:diphosphoinositol polyphosphate metabolic process"/>
    <property type="evidence" value="ECO:0007669"/>
    <property type="project" value="TreeGrafter"/>
</dbReference>
<dbReference type="OrthoDB" id="2011998at2759"/>
<dbReference type="InterPro" id="IPR047198">
    <property type="entry name" value="DDP-like_NUDIX"/>
</dbReference>
<dbReference type="Proteomes" id="UP000031036">
    <property type="component" value="Unassembled WGS sequence"/>
</dbReference>
<evidence type="ECO:0000256" key="6">
    <source>
        <dbReference type="ARBA" id="ARBA00022723"/>
    </source>
</evidence>
<reference evidence="12 14" key="1">
    <citation type="submission" date="2014-11" db="EMBL/GenBank/DDBJ databases">
        <title>Genetic blueprint of the zoonotic pathogen Toxocara canis.</title>
        <authorList>
            <person name="Zhu X.-Q."/>
            <person name="Korhonen P.K."/>
            <person name="Cai H."/>
            <person name="Young N.D."/>
            <person name="Nejsum P."/>
            <person name="von Samson-Himmelstjerna G."/>
            <person name="Boag P.R."/>
            <person name="Tan P."/>
            <person name="Li Q."/>
            <person name="Min J."/>
            <person name="Yang Y."/>
            <person name="Wang X."/>
            <person name="Fang X."/>
            <person name="Hall R.S."/>
            <person name="Hofmann A."/>
            <person name="Sternberg P.W."/>
            <person name="Jex A.R."/>
            <person name="Gasser R.B."/>
        </authorList>
    </citation>
    <scope>NUCLEOTIDE SEQUENCE [LARGE SCALE GENOMIC DNA]</scope>
    <source>
        <strain evidence="12">PN_DK_2014</strain>
    </source>
</reference>
<dbReference type="GO" id="GO:0005737">
    <property type="term" value="C:cytoplasm"/>
    <property type="evidence" value="ECO:0007669"/>
    <property type="project" value="UniProtKB-SubCell"/>
</dbReference>
<evidence type="ECO:0000313" key="14">
    <source>
        <dbReference type="Proteomes" id="UP000031036"/>
    </source>
</evidence>
<keyword evidence="6" id="KW-0479">Metal-binding</keyword>
<evidence type="ECO:0000256" key="4">
    <source>
        <dbReference type="ARBA" id="ARBA00012527"/>
    </source>
</evidence>
<comment type="cofactor">
    <cofactor evidence="1">
        <name>Mg(2+)</name>
        <dbReference type="ChEBI" id="CHEBI:18420"/>
    </cofactor>
</comment>
<evidence type="ECO:0000313" key="13">
    <source>
        <dbReference type="EMBL" id="VDM40190.1"/>
    </source>
</evidence>
<dbReference type="FunFam" id="3.90.79.10:FF:000002">
    <property type="entry name" value="diphosphoinositol polyphosphate phosphohydrolase 1"/>
    <property type="match status" value="1"/>
</dbReference>
<reference evidence="13" key="2">
    <citation type="submission" date="2018-11" db="EMBL/GenBank/DDBJ databases">
        <authorList>
            <consortium name="Pathogen Informatics"/>
        </authorList>
    </citation>
    <scope>NUCLEOTIDE SEQUENCE [LARGE SCALE GENOMIC DNA]</scope>
</reference>
<dbReference type="GO" id="GO:0008486">
    <property type="term" value="F:diphosphoinositol-polyphosphate diphosphatase activity"/>
    <property type="evidence" value="ECO:0007669"/>
    <property type="project" value="UniProtKB-EC"/>
</dbReference>
<evidence type="ECO:0000256" key="1">
    <source>
        <dbReference type="ARBA" id="ARBA00001946"/>
    </source>
</evidence>
<dbReference type="PANTHER" id="PTHR12629">
    <property type="entry name" value="DIPHOSPHOINOSITOL POLYPHOSPHATE PHOSPHOHYDROLASE"/>
    <property type="match status" value="1"/>
</dbReference>
<evidence type="ECO:0000256" key="9">
    <source>
        <dbReference type="ARBA" id="ARBA00033994"/>
    </source>
</evidence>
<evidence type="ECO:0000256" key="7">
    <source>
        <dbReference type="ARBA" id="ARBA00022801"/>
    </source>
</evidence>
<organism evidence="12 14">
    <name type="scientific">Toxocara canis</name>
    <name type="common">Canine roundworm</name>
    <dbReference type="NCBI Taxonomy" id="6265"/>
    <lineage>
        <taxon>Eukaryota</taxon>
        <taxon>Metazoa</taxon>
        <taxon>Ecdysozoa</taxon>
        <taxon>Nematoda</taxon>
        <taxon>Chromadorea</taxon>
        <taxon>Rhabditida</taxon>
        <taxon>Spirurina</taxon>
        <taxon>Ascaridomorpha</taxon>
        <taxon>Ascaridoidea</taxon>
        <taxon>Toxocaridae</taxon>
        <taxon>Toxocara</taxon>
    </lineage>
</organism>
<keyword evidence="5" id="KW-0963">Cytoplasm</keyword>
<dbReference type="CDD" id="cd04666">
    <property type="entry name" value="NUDIX_DIPP2_like_Nudt4"/>
    <property type="match status" value="1"/>
</dbReference>
<proteinExistence type="inferred from homology"/>
<comment type="similarity">
    <text evidence="3">Belongs to the Nudix hydrolase family. DIPP subfamily.</text>
</comment>
<gene>
    <name evidence="12" type="primary">Nudt4</name>
    <name evidence="12" type="ORF">Tcan_11122</name>
    <name evidence="13" type="ORF">TCNE_LOCUS8869</name>
</gene>
<sequence>MHKRNVERQRDEHGFRLRAAGVCTRGEGHCRQILLVTGGKDEHRWVIPGGGIEKNEDEADAAVREVLEEAGVRARIITRLGEFRDEERRHRTIVFLLSVEEELVEWEDGCTGRKRQWMSISESLLRVKSSQTPIIRHIISSME</sequence>
<protein>
    <recommendedName>
        <fullName evidence="4">diphosphoinositol-polyphosphate diphosphatase</fullName>
        <ecNumber evidence="4">3.6.1.52</ecNumber>
    </recommendedName>
</protein>
<keyword evidence="8" id="KW-0460">Magnesium</keyword>
<dbReference type="GO" id="GO:0034431">
    <property type="term" value="F:bis(5'-adenosyl)-hexaphosphatase activity"/>
    <property type="evidence" value="ECO:0007669"/>
    <property type="project" value="TreeGrafter"/>
</dbReference>
<evidence type="ECO:0000256" key="3">
    <source>
        <dbReference type="ARBA" id="ARBA00008266"/>
    </source>
</evidence>
<evidence type="ECO:0000259" key="11">
    <source>
        <dbReference type="PROSITE" id="PS51462"/>
    </source>
</evidence>
<comment type="subcellular location">
    <subcellularLocation>
        <location evidence="2">Cytoplasm</location>
    </subcellularLocation>
</comment>
<comment type="catalytic activity">
    <reaction evidence="9">
        <text>diphospho-myo-inositol polyphosphate + H2O = myo-inositol polyphosphate + phosphate.</text>
        <dbReference type="EC" id="3.6.1.52"/>
    </reaction>
</comment>
<dbReference type="GO" id="GO:0000298">
    <property type="term" value="F:endopolyphosphatase activity"/>
    <property type="evidence" value="ECO:0007669"/>
    <property type="project" value="TreeGrafter"/>
</dbReference>
<evidence type="ECO:0000256" key="5">
    <source>
        <dbReference type="ARBA" id="ARBA00022490"/>
    </source>
</evidence>
<dbReference type="GO" id="GO:1901909">
    <property type="term" value="P:diadenosine hexaphosphate catabolic process"/>
    <property type="evidence" value="ECO:0007669"/>
    <property type="project" value="TreeGrafter"/>
</dbReference>
<dbReference type="Pfam" id="PF00293">
    <property type="entry name" value="NUDIX"/>
    <property type="match status" value="1"/>
</dbReference>
<dbReference type="AlphaFoldDB" id="A0A0B2V6I7"/>
<evidence type="ECO:0000256" key="2">
    <source>
        <dbReference type="ARBA" id="ARBA00004496"/>
    </source>
</evidence>
<evidence type="ECO:0000256" key="8">
    <source>
        <dbReference type="ARBA" id="ARBA00022842"/>
    </source>
</evidence>
<dbReference type="Gene3D" id="3.90.79.10">
    <property type="entry name" value="Nucleoside Triphosphate Pyrophosphohydrolase"/>
    <property type="match status" value="1"/>
</dbReference>
<dbReference type="PROSITE" id="PS51462">
    <property type="entry name" value="NUDIX"/>
    <property type="match status" value="1"/>
</dbReference>
<dbReference type="InterPro" id="IPR020084">
    <property type="entry name" value="NUDIX_hydrolase_CS"/>
</dbReference>
<dbReference type="InterPro" id="IPR020476">
    <property type="entry name" value="Nudix_hydrolase"/>
</dbReference>
<dbReference type="SUPFAM" id="SSF55811">
    <property type="entry name" value="Nudix"/>
    <property type="match status" value="1"/>
</dbReference>
<keyword evidence="14" id="KW-1185">Reference proteome</keyword>
<dbReference type="EC" id="3.6.1.52" evidence="4"/>